<accession>A0A0V0J815</accession>
<proteinExistence type="predicted"/>
<name>A0A0V0J815_SCHSO</name>
<dbReference type="EMBL" id="GEEE01006336">
    <property type="protein sequence ID" value="JAP56889.1"/>
    <property type="molecule type" value="Transcribed_RNA"/>
</dbReference>
<protein>
    <submittedName>
        <fullName evidence="1">Uncharacterized protein</fullName>
    </submittedName>
</protein>
<gene>
    <name evidence="1" type="ORF">TR127404</name>
</gene>
<organism evidence="1">
    <name type="scientific">Schistocephalus solidus</name>
    <name type="common">Tapeworm</name>
    <dbReference type="NCBI Taxonomy" id="70667"/>
    <lineage>
        <taxon>Eukaryota</taxon>
        <taxon>Metazoa</taxon>
        <taxon>Spiralia</taxon>
        <taxon>Lophotrochozoa</taxon>
        <taxon>Platyhelminthes</taxon>
        <taxon>Cestoda</taxon>
        <taxon>Eucestoda</taxon>
        <taxon>Diphyllobothriidea</taxon>
        <taxon>Diphyllobothriidae</taxon>
        <taxon>Schistocephalus</taxon>
    </lineage>
</organism>
<sequence length="173" mass="19119">MRPPPTSLYMTAVPTTSNEIPIIARPQGDRTFNLVACESILQRMANIFRKHQCTAETHVSTAFTHLLTTWAYSFTCASRKEASNAMPTRQTQLENSNTLIQIPYIRATKTTIDSASLDLSCTYYLSTFIQPSGRSAICAFIARRLAKQCLGLRRIVAASASSLHTVQMPSNTA</sequence>
<dbReference type="AlphaFoldDB" id="A0A0V0J815"/>
<reference evidence="1" key="1">
    <citation type="submission" date="2016-01" db="EMBL/GenBank/DDBJ databases">
        <title>Reference transcriptome for the parasite Schistocephalus solidus: insights into the molecular evolution of parasitism.</title>
        <authorList>
            <person name="Hebert F.O."/>
            <person name="Grambauer S."/>
            <person name="Barber I."/>
            <person name="Landry C.R."/>
            <person name="Aubin-Horth N."/>
        </authorList>
    </citation>
    <scope>NUCLEOTIDE SEQUENCE</scope>
</reference>
<dbReference type="EMBL" id="GEEE01001999">
    <property type="protein sequence ID" value="JAP61226.1"/>
    <property type="molecule type" value="Transcribed_RNA"/>
</dbReference>
<evidence type="ECO:0000313" key="1">
    <source>
        <dbReference type="EMBL" id="JAP61226.1"/>
    </source>
</evidence>